<proteinExistence type="predicted"/>
<dbReference type="eggNOG" id="KOG4197">
    <property type="taxonomic scope" value="Eukaryota"/>
</dbReference>
<dbReference type="OrthoDB" id="1855397at2759"/>
<dbReference type="Gramene" id="EFJ24184">
    <property type="protein sequence ID" value="EFJ24184"/>
    <property type="gene ID" value="SELMODRAFT_101730"/>
</dbReference>
<dbReference type="PANTHER" id="PTHR47926">
    <property type="entry name" value="PENTATRICOPEPTIDE REPEAT-CONTAINING PROTEIN"/>
    <property type="match status" value="1"/>
</dbReference>
<dbReference type="GO" id="GO:0048731">
    <property type="term" value="P:system development"/>
    <property type="evidence" value="ECO:0007669"/>
    <property type="project" value="UniProtKB-ARBA"/>
</dbReference>
<dbReference type="InterPro" id="IPR046960">
    <property type="entry name" value="PPR_At4g14850-like_plant"/>
</dbReference>
<evidence type="ECO:0000313" key="4">
    <source>
        <dbReference type="Proteomes" id="UP000001514"/>
    </source>
</evidence>
<dbReference type="NCBIfam" id="TIGR00756">
    <property type="entry name" value="PPR"/>
    <property type="match status" value="1"/>
</dbReference>
<dbReference type="PANTHER" id="PTHR47926:SF533">
    <property type="entry name" value="DYW DOMAIN-CONTAINING PROTEIN"/>
    <property type="match status" value="1"/>
</dbReference>
<dbReference type="Proteomes" id="UP000001514">
    <property type="component" value="Unassembled WGS sequence"/>
</dbReference>
<accession>D8RUC5</accession>
<organism evidence="4">
    <name type="scientific">Selaginella moellendorffii</name>
    <name type="common">Spikemoss</name>
    <dbReference type="NCBI Taxonomy" id="88036"/>
    <lineage>
        <taxon>Eukaryota</taxon>
        <taxon>Viridiplantae</taxon>
        <taxon>Streptophyta</taxon>
        <taxon>Embryophyta</taxon>
        <taxon>Tracheophyta</taxon>
        <taxon>Lycopodiopsida</taxon>
        <taxon>Selaginellales</taxon>
        <taxon>Selaginellaceae</taxon>
        <taxon>Selaginella</taxon>
    </lineage>
</organism>
<dbReference type="PROSITE" id="PS51375">
    <property type="entry name" value="PPR"/>
    <property type="match status" value="1"/>
</dbReference>
<dbReference type="InterPro" id="IPR002885">
    <property type="entry name" value="PPR_rpt"/>
</dbReference>
<dbReference type="Pfam" id="PF13041">
    <property type="entry name" value="PPR_2"/>
    <property type="match status" value="1"/>
</dbReference>
<feature type="repeat" description="PPR" evidence="2">
    <location>
        <begin position="39"/>
        <end position="73"/>
    </location>
</feature>
<keyword evidence="1" id="KW-0677">Repeat</keyword>
<sequence>MELELDRDVVLGSALVTMHGKCGNLGAARRAFDRIERRNLVSWTAMIAALAENGDREGAWDLFRAMELEGIEPDEVCFMGVLAACKNAGEIQSGFEYFQSMTEDYSMDPSPGHYTFLIDLLARSGKLELAEDLIRGMPFEPQAWTWTSLLGACKIHWDERRGAMAAQRALVIDPRRTAAYVILSDICGKNSVGV</sequence>
<dbReference type="AlphaFoldDB" id="D8RUC5"/>
<protein>
    <recommendedName>
        <fullName evidence="5">Pentacotripeptide-repeat region of PRORP domain-containing protein</fullName>
    </recommendedName>
</protein>
<name>D8RUC5_SELML</name>
<dbReference type="KEGG" id="smo:SELMODRAFT_101730"/>
<dbReference type="HOGENOM" id="CLU_002706_0_0_1"/>
<dbReference type="InterPro" id="IPR011990">
    <property type="entry name" value="TPR-like_helical_dom_sf"/>
</dbReference>
<gene>
    <name evidence="3" type="ORF">SELMODRAFT_101730</name>
</gene>
<dbReference type="Gene3D" id="1.25.40.10">
    <property type="entry name" value="Tetratricopeptide repeat domain"/>
    <property type="match status" value="1"/>
</dbReference>
<evidence type="ECO:0008006" key="5">
    <source>
        <dbReference type="Google" id="ProtNLM"/>
    </source>
</evidence>
<reference evidence="3 4" key="1">
    <citation type="journal article" date="2011" name="Science">
        <title>The Selaginella genome identifies genetic changes associated with the evolution of vascular plants.</title>
        <authorList>
            <person name="Banks J.A."/>
            <person name="Nishiyama T."/>
            <person name="Hasebe M."/>
            <person name="Bowman J.L."/>
            <person name="Gribskov M."/>
            <person name="dePamphilis C."/>
            <person name="Albert V.A."/>
            <person name="Aono N."/>
            <person name="Aoyama T."/>
            <person name="Ambrose B.A."/>
            <person name="Ashton N.W."/>
            <person name="Axtell M.J."/>
            <person name="Barker E."/>
            <person name="Barker M.S."/>
            <person name="Bennetzen J.L."/>
            <person name="Bonawitz N.D."/>
            <person name="Chapple C."/>
            <person name="Cheng C."/>
            <person name="Correa L.G."/>
            <person name="Dacre M."/>
            <person name="DeBarry J."/>
            <person name="Dreyer I."/>
            <person name="Elias M."/>
            <person name="Engstrom E.M."/>
            <person name="Estelle M."/>
            <person name="Feng L."/>
            <person name="Finet C."/>
            <person name="Floyd S.K."/>
            <person name="Frommer W.B."/>
            <person name="Fujita T."/>
            <person name="Gramzow L."/>
            <person name="Gutensohn M."/>
            <person name="Harholt J."/>
            <person name="Hattori M."/>
            <person name="Heyl A."/>
            <person name="Hirai T."/>
            <person name="Hiwatashi Y."/>
            <person name="Ishikawa M."/>
            <person name="Iwata M."/>
            <person name="Karol K.G."/>
            <person name="Koehler B."/>
            <person name="Kolukisaoglu U."/>
            <person name="Kubo M."/>
            <person name="Kurata T."/>
            <person name="Lalonde S."/>
            <person name="Li K."/>
            <person name="Li Y."/>
            <person name="Litt A."/>
            <person name="Lyons E."/>
            <person name="Manning G."/>
            <person name="Maruyama T."/>
            <person name="Michael T.P."/>
            <person name="Mikami K."/>
            <person name="Miyazaki S."/>
            <person name="Morinaga S."/>
            <person name="Murata T."/>
            <person name="Mueller-Roeber B."/>
            <person name="Nelson D.R."/>
            <person name="Obara M."/>
            <person name="Oguri Y."/>
            <person name="Olmstead R.G."/>
            <person name="Onodera N."/>
            <person name="Petersen B.L."/>
            <person name="Pils B."/>
            <person name="Prigge M."/>
            <person name="Rensing S.A."/>
            <person name="Riano-Pachon D.M."/>
            <person name="Roberts A.W."/>
            <person name="Sato Y."/>
            <person name="Scheller H.V."/>
            <person name="Schulz B."/>
            <person name="Schulz C."/>
            <person name="Shakirov E.V."/>
            <person name="Shibagaki N."/>
            <person name="Shinohara N."/>
            <person name="Shippen D.E."/>
            <person name="Soerensen I."/>
            <person name="Sotooka R."/>
            <person name="Sugimoto N."/>
            <person name="Sugita M."/>
            <person name="Sumikawa N."/>
            <person name="Tanurdzic M."/>
            <person name="Theissen G."/>
            <person name="Ulvskov P."/>
            <person name="Wakazuki S."/>
            <person name="Weng J.K."/>
            <person name="Willats W.W."/>
            <person name="Wipf D."/>
            <person name="Wolf P.G."/>
            <person name="Yang L."/>
            <person name="Zimmer A.D."/>
            <person name="Zhu Q."/>
            <person name="Mitros T."/>
            <person name="Hellsten U."/>
            <person name="Loque D."/>
            <person name="Otillar R."/>
            <person name="Salamov A."/>
            <person name="Schmutz J."/>
            <person name="Shapiro H."/>
            <person name="Lindquist E."/>
            <person name="Lucas S."/>
            <person name="Rokhsar D."/>
            <person name="Grigoriev I.V."/>
        </authorList>
    </citation>
    <scope>NUCLEOTIDE SEQUENCE [LARGE SCALE GENOMIC DNA]</scope>
</reference>
<dbReference type="FunFam" id="1.25.40.10:FF:000158">
    <property type="entry name" value="pentatricopeptide repeat-containing protein At2g33680"/>
    <property type="match status" value="1"/>
</dbReference>
<evidence type="ECO:0000256" key="1">
    <source>
        <dbReference type="ARBA" id="ARBA00022737"/>
    </source>
</evidence>
<dbReference type="EMBL" id="GL377590">
    <property type="protein sequence ID" value="EFJ24184.1"/>
    <property type="molecule type" value="Genomic_DNA"/>
</dbReference>
<dbReference type="GO" id="GO:0003723">
    <property type="term" value="F:RNA binding"/>
    <property type="evidence" value="ECO:0007669"/>
    <property type="project" value="InterPro"/>
</dbReference>
<evidence type="ECO:0000313" key="3">
    <source>
        <dbReference type="EMBL" id="EFJ24184.1"/>
    </source>
</evidence>
<evidence type="ECO:0000256" key="2">
    <source>
        <dbReference type="PROSITE-ProRule" id="PRU00708"/>
    </source>
</evidence>
<dbReference type="Pfam" id="PF01535">
    <property type="entry name" value="PPR"/>
    <property type="match status" value="1"/>
</dbReference>
<keyword evidence="4" id="KW-1185">Reference proteome</keyword>
<dbReference type="InParanoid" id="D8RUC5"/>
<dbReference type="GO" id="GO:0009451">
    <property type="term" value="P:RNA modification"/>
    <property type="evidence" value="ECO:0007669"/>
    <property type="project" value="InterPro"/>
</dbReference>
<dbReference type="STRING" id="88036.D8RUC5"/>